<feature type="domain" description="Heparin-sulfate lyase N-terminal" evidence="6">
    <location>
        <begin position="44"/>
        <end position="402"/>
    </location>
</feature>
<dbReference type="Gene3D" id="2.70.98.70">
    <property type="match status" value="1"/>
</dbReference>
<dbReference type="Pfam" id="PF16889">
    <property type="entry name" value="Hepar_II_III_N"/>
    <property type="match status" value="1"/>
</dbReference>
<dbReference type="Gene3D" id="1.50.10.100">
    <property type="entry name" value="Chondroitin AC/alginate lyase"/>
    <property type="match status" value="1"/>
</dbReference>
<dbReference type="InterPro" id="IPR008929">
    <property type="entry name" value="Chondroitin_lyas"/>
</dbReference>
<evidence type="ECO:0000256" key="4">
    <source>
        <dbReference type="ARBA" id="ARBA00023239"/>
    </source>
</evidence>
<evidence type="ECO:0000259" key="5">
    <source>
        <dbReference type="Pfam" id="PF07940"/>
    </source>
</evidence>
<dbReference type="InterPro" id="IPR054646">
    <property type="entry name" value="HepC"/>
</dbReference>
<keyword evidence="3" id="KW-0574">Periplasm</keyword>
<dbReference type="GO" id="GO:0042597">
    <property type="term" value="C:periplasmic space"/>
    <property type="evidence" value="ECO:0007669"/>
    <property type="project" value="UniProtKB-SubCell"/>
</dbReference>
<dbReference type="InterPro" id="IPR012480">
    <property type="entry name" value="Hepar_II_III_C"/>
</dbReference>
<dbReference type="PANTHER" id="PTHR39210">
    <property type="entry name" value="HEPARIN-SULFATE LYASE"/>
    <property type="match status" value="1"/>
</dbReference>
<evidence type="ECO:0000256" key="3">
    <source>
        <dbReference type="ARBA" id="ARBA00022764"/>
    </source>
</evidence>
<evidence type="ECO:0000313" key="7">
    <source>
        <dbReference type="EMBL" id="WEK21483.1"/>
    </source>
</evidence>
<evidence type="ECO:0000256" key="2">
    <source>
        <dbReference type="ARBA" id="ARBA00022729"/>
    </source>
</evidence>
<dbReference type="AlphaFoldDB" id="A0AAJ6BAQ1"/>
<dbReference type="EMBL" id="CP119313">
    <property type="protein sequence ID" value="WEK21483.1"/>
    <property type="molecule type" value="Genomic_DNA"/>
</dbReference>
<comment type="subcellular location">
    <subcellularLocation>
        <location evidence="1">Periplasm</location>
    </subcellularLocation>
</comment>
<keyword evidence="4 7" id="KW-0456">Lyase</keyword>
<dbReference type="InterPro" id="IPR031680">
    <property type="entry name" value="Hepar_II_III_N"/>
</dbReference>
<accession>A0AAJ6BAQ1</accession>
<dbReference type="Pfam" id="PF07940">
    <property type="entry name" value="Hepar_II_III_C"/>
    <property type="match status" value="1"/>
</dbReference>
<keyword evidence="2" id="KW-0732">Signal</keyword>
<name>A0AAJ6BAQ1_9SPHI</name>
<gene>
    <name evidence="7" type="ORF">P0Y49_10075</name>
</gene>
<organism evidence="7 8">
    <name type="scientific">Candidatus Pedobacter colombiensis</name>
    <dbReference type="NCBI Taxonomy" id="3121371"/>
    <lineage>
        <taxon>Bacteria</taxon>
        <taxon>Pseudomonadati</taxon>
        <taxon>Bacteroidota</taxon>
        <taxon>Sphingobacteriia</taxon>
        <taxon>Sphingobacteriales</taxon>
        <taxon>Sphingobacteriaceae</taxon>
        <taxon>Pedobacter</taxon>
    </lineage>
</organism>
<dbReference type="PANTHER" id="PTHR39210:SF1">
    <property type="entry name" value="HEPARIN-SULFATE LYASE"/>
    <property type="match status" value="1"/>
</dbReference>
<dbReference type="NCBIfam" id="NF045572">
    <property type="entry name" value="Hepsulflyase_bctds"/>
    <property type="match status" value="1"/>
</dbReference>
<feature type="domain" description="Heparinase II/III-like C-terminal" evidence="5">
    <location>
        <begin position="415"/>
        <end position="622"/>
    </location>
</feature>
<protein>
    <submittedName>
        <fullName evidence="7">Alginate lyase family protein</fullName>
    </submittedName>
</protein>
<evidence type="ECO:0000256" key="1">
    <source>
        <dbReference type="ARBA" id="ARBA00004418"/>
    </source>
</evidence>
<reference evidence="7" key="1">
    <citation type="submission" date="2023-03" db="EMBL/GenBank/DDBJ databases">
        <title>Andean soil-derived lignocellulolytic bacterial consortium as a source of novel taxa and putative plastic-active enzymes.</title>
        <authorList>
            <person name="Diaz-Garcia L."/>
            <person name="Chuvochina M."/>
            <person name="Feuerriegel G."/>
            <person name="Bunk B."/>
            <person name="Sproer C."/>
            <person name="Streit W.R."/>
            <person name="Rodriguez L.M."/>
            <person name="Overmann J."/>
            <person name="Jimenez D.J."/>
        </authorList>
    </citation>
    <scope>NUCLEOTIDE SEQUENCE</scope>
    <source>
        <strain evidence="7">MAG 3858</strain>
    </source>
</reference>
<evidence type="ECO:0000259" key="6">
    <source>
        <dbReference type="Pfam" id="PF16889"/>
    </source>
</evidence>
<dbReference type="PROSITE" id="PS51257">
    <property type="entry name" value="PROKAR_LIPOPROTEIN"/>
    <property type="match status" value="1"/>
</dbReference>
<dbReference type="Proteomes" id="UP001214530">
    <property type="component" value="Chromosome"/>
</dbReference>
<sequence>MKYFNLIFIAIVLFSCSKESLRKPPGNSGNTETTKPNSVINPRIFELINLNYPGLEKAKALYEADKQYEATKAILEYYRQRTNVVNPSLSLINVTATDDDKLKADFALDNYRFFVNNYYEDAVKKMPYSLNNGGTINWLFQPAGADNEYQKQLHRHQWFIPQAKVYRTTQNEKYIQSWISVYKDWLAKNPMPETGTNTTTWWQLQVAERVIGQTQLFEYYKNSINFTPEWFSEFMVHFAEHSDFLVKYPYPDGNILISQGSALAFAGVLFPEFKKAPEWMNTGFKILSTEVKTQFLEDGMHFELDFSYHISAIADFYDVMKLADANKSIVGNVAANFNDYLHKAAQIVMHFTYPNYFTTTASNSQFVPGFNDTRQSSWTRSVLNRNFIKYNEMFPDDNELLYMASYGKKGTVPATTPKAFTTSGTYMLRNGWDRLSTMFILSNNYSNNPMQIWSHKQPDNCTFELYCKGRNFFPDAGVYAYTSDGDNSAREWYRQTRVHNTMTLDNKNITNAKGKSLAIVSNGQSEIVATENQGYTNLKLRRYVFFVNKTFFVLVDEGIGSASGTVNLNFNLCEGENEVVVSADKNGAHTNFADGNNMIIRTFGSDNLTTLPFSGKVSYAPGIEFTRKAYTVNMTKSTGQTARYITVLYPTNQAGTVQINAAFTQPFQETGVALEVNIDGKTYNLNCNL</sequence>
<dbReference type="GO" id="GO:0016829">
    <property type="term" value="F:lyase activity"/>
    <property type="evidence" value="ECO:0007669"/>
    <property type="project" value="UniProtKB-KW"/>
</dbReference>
<dbReference type="SUPFAM" id="SSF48230">
    <property type="entry name" value="Chondroitin AC/alginate lyase"/>
    <property type="match status" value="1"/>
</dbReference>
<evidence type="ECO:0000313" key="8">
    <source>
        <dbReference type="Proteomes" id="UP001214530"/>
    </source>
</evidence>
<proteinExistence type="predicted"/>